<feature type="domain" description="Zinc finger CHCC-type" evidence="1">
    <location>
        <begin position="20"/>
        <end position="54"/>
    </location>
</feature>
<dbReference type="RefSeq" id="WP_034837579.1">
    <property type="nucleotide sequence ID" value="NZ_JANX01000152.1"/>
</dbReference>
<dbReference type="AlphaFoldDB" id="A0A0A0D6M7"/>
<comment type="caution">
    <text evidence="2">The sequence shown here is derived from an EMBL/GenBank/DDBJ whole genome shotgun (WGS) entry which is preliminary data.</text>
</comment>
<dbReference type="Pfam" id="PF10276">
    <property type="entry name" value="zf-CHCC"/>
    <property type="match status" value="1"/>
</dbReference>
<accession>A0A0A0D6M7</accession>
<gene>
    <name evidence="2" type="ORF">P409_14095</name>
</gene>
<evidence type="ECO:0000313" key="3">
    <source>
        <dbReference type="Proteomes" id="UP000029995"/>
    </source>
</evidence>
<reference evidence="2 3" key="1">
    <citation type="submission" date="2014-01" db="EMBL/GenBank/DDBJ databases">
        <title>Genome sequence determination for a cystic fibrosis isolate, Inquilinus limosus.</title>
        <authorList>
            <person name="Pino M."/>
            <person name="Di Conza J."/>
            <person name="Gutkind G."/>
        </authorList>
    </citation>
    <scope>NUCLEOTIDE SEQUENCE [LARGE SCALE GENOMIC DNA]</scope>
    <source>
        <strain evidence="2 3">MP06</strain>
    </source>
</reference>
<dbReference type="Gene3D" id="2.60.260.40">
    <property type="entry name" value="q5lls5 like domains"/>
    <property type="match status" value="1"/>
</dbReference>
<evidence type="ECO:0000259" key="1">
    <source>
        <dbReference type="Pfam" id="PF10276"/>
    </source>
</evidence>
<evidence type="ECO:0000313" key="2">
    <source>
        <dbReference type="EMBL" id="KGM33749.1"/>
    </source>
</evidence>
<organism evidence="2 3">
    <name type="scientific">Inquilinus limosus MP06</name>
    <dbReference type="NCBI Taxonomy" id="1398085"/>
    <lineage>
        <taxon>Bacteria</taxon>
        <taxon>Pseudomonadati</taxon>
        <taxon>Pseudomonadota</taxon>
        <taxon>Alphaproteobacteria</taxon>
        <taxon>Rhodospirillales</taxon>
        <taxon>Rhodospirillaceae</taxon>
        <taxon>Inquilinus</taxon>
    </lineage>
</organism>
<proteinExistence type="predicted"/>
<dbReference type="EMBL" id="JANX01000152">
    <property type="protein sequence ID" value="KGM33749.1"/>
    <property type="molecule type" value="Genomic_DNA"/>
</dbReference>
<dbReference type="InterPro" id="IPR019401">
    <property type="entry name" value="Znf_CHCC"/>
</dbReference>
<dbReference type="OrthoDB" id="7391570at2"/>
<protein>
    <recommendedName>
        <fullName evidence="1">Zinc finger CHCC-type domain-containing protein</fullName>
    </recommendedName>
</protein>
<dbReference type="Proteomes" id="UP000029995">
    <property type="component" value="Unassembled WGS sequence"/>
</dbReference>
<sequence>MQPAALQPSDVIEVDRDVETVGCDGGGGPLGHPMVYYPIGHEHEVVCNYCGRRFVRKANRHGH</sequence>
<name>A0A0A0D6M7_9PROT</name>